<evidence type="ECO:0008006" key="3">
    <source>
        <dbReference type="Google" id="ProtNLM"/>
    </source>
</evidence>
<sequence>MNSLKKIIVLLVLSVAIFSFNKFEKNESTLELNTKDLNVIEILAKQKNECRPSSDYLFYVESNLSNDRTPTITAKVYILERKTNAKSLLSEKKIIVSENKFNTLETPEFLKNGDQIIGDTSKDVYSFNELVNFEPIYNSYIKSTNKLLGLKRSL</sequence>
<keyword evidence="2" id="KW-1185">Reference proteome</keyword>
<dbReference type="EMBL" id="JAOSLC020000003">
    <property type="protein sequence ID" value="MDD7915565.1"/>
    <property type="molecule type" value="Genomic_DNA"/>
</dbReference>
<proteinExistence type="predicted"/>
<organism evidence="1 2">
    <name type="scientific">Polaribacter ponticola</name>
    <dbReference type="NCBI Taxonomy" id="2978475"/>
    <lineage>
        <taxon>Bacteria</taxon>
        <taxon>Pseudomonadati</taxon>
        <taxon>Bacteroidota</taxon>
        <taxon>Flavobacteriia</taxon>
        <taxon>Flavobacteriales</taxon>
        <taxon>Flavobacteriaceae</taxon>
    </lineage>
</organism>
<accession>A0ABT5SBR0</accession>
<evidence type="ECO:0000313" key="2">
    <source>
        <dbReference type="Proteomes" id="UP001151478"/>
    </source>
</evidence>
<name>A0ABT5SBR0_9FLAO</name>
<reference evidence="1" key="1">
    <citation type="submission" date="2023-02" db="EMBL/GenBank/DDBJ databases">
        <title>Polaribacter ponticola sp. nov., isolated from seawater.</title>
        <authorList>
            <person name="Baek J.H."/>
            <person name="Kim J.M."/>
            <person name="Choi D.G."/>
            <person name="Jeon C.O."/>
        </authorList>
    </citation>
    <scope>NUCLEOTIDE SEQUENCE</scope>
    <source>
        <strain evidence="1">MSW5</strain>
    </source>
</reference>
<protein>
    <recommendedName>
        <fullName evidence="3">LPS export ABC transporter periplasmic protein LptC</fullName>
    </recommendedName>
</protein>
<dbReference type="Proteomes" id="UP001151478">
    <property type="component" value="Unassembled WGS sequence"/>
</dbReference>
<dbReference type="RefSeq" id="WP_265726824.1">
    <property type="nucleotide sequence ID" value="NZ_JAOSLC020000003.1"/>
</dbReference>
<evidence type="ECO:0000313" key="1">
    <source>
        <dbReference type="EMBL" id="MDD7915565.1"/>
    </source>
</evidence>
<comment type="caution">
    <text evidence="1">The sequence shown here is derived from an EMBL/GenBank/DDBJ whole genome shotgun (WGS) entry which is preliminary data.</text>
</comment>
<gene>
    <name evidence="1" type="ORF">N5A56_014565</name>
</gene>